<accession>A0A7X2Z8N6</accession>
<gene>
    <name evidence="10" type="ORF">GNP93_06685</name>
</gene>
<keyword evidence="8" id="KW-1133">Transmembrane helix</keyword>
<dbReference type="PANTHER" id="PTHR34220:SF7">
    <property type="entry name" value="SENSOR HISTIDINE KINASE YPDA"/>
    <property type="match status" value="1"/>
</dbReference>
<keyword evidence="8" id="KW-0812">Transmembrane</keyword>
<dbReference type="InterPro" id="IPR003594">
    <property type="entry name" value="HATPase_dom"/>
</dbReference>
<dbReference type="CDD" id="cd06225">
    <property type="entry name" value="HAMP"/>
    <property type="match status" value="1"/>
</dbReference>
<keyword evidence="5" id="KW-0418">Kinase</keyword>
<comment type="caution">
    <text evidence="10">The sequence shown here is derived from an EMBL/GenBank/DDBJ whole genome shotgun (WGS) entry which is preliminary data.</text>
</comment>
<dbReference type="Proteomes" id="UP000450917">
    <property type="component" value="Unassembled WGS sequence"/>
</dbReference>
<evidence type="ECO:0000256" key="3">
    <source>
        <dbReference type="ARBA" id="ARBA00022553"/>
    </source>
</evidence>
<feature type="transmembrane region" description="Helical" evidence="8">
    <location>
        <begin position="320"/>
        <end position="339"/>
    </location>
</feature>
<organism evidence="10 11">
    <name type="scientific">Paenibacillus validus</name>
    <dbReference type="NCBI Taxonomy" id="44253"/>
    <lineage>
        <taxon>Bacteria</taxon>
        <taxon>Bacillati</taxon>
        <taxon>Bacillota</taxon>
        <taxon>Bacilli</taxon>
        <taxon>Bacillales</taxon>
        <taxon>Paenibacillaceae</taxon>
        <taxon>Paenibacillus</taxon>
    </lineage>
</organism>
<dbReference type="InterPro" id="IPR050640">
    <property type="entry name" value="Bact_2-comp_sensor_kinase"/>
</dbReference>
<dbReference type="SMART" id="SM00304">
    <property type="entry name" value="HAMP"/>
    <property type="match status" value="1"/>
</dbReference>
<evidence type="ECO:0000256" key="1">
    <source>
        <dbReference type="ARBA" id="ARBA00004651"/>
    </source>
</evidence>
<protein>
    <submittedName>
        <fullName evidence="10">HAMP domain-containing protein</fullName>
    </submittedName>
</protein>
<dbReference type="PANTHER" id="PTHR34220">
    <property type="entry name" value="SENSOR HISTIDINE KINASE YPDA"/>
    <property type="match status" value="1"/>
</dbReference>
<evidence type="ECO:0000256" key="7">
    <source>
        <dbReference type="SAM" id="Coils"/>
    </source>
</evidence>
<reference evidence="10 11" key="1">
    <citation type="submission" date="2019-11" db="EMBL/GenBank/DDBJ databases">
        <title>Draft genome sequences of five Paenibacillus species of dairy origin.</title>
        <authorList>
            <person name="Olajide A.M."/>
            <person name="Chen S."/>
            <person name="Lapointe G."/>
        </authorList>
    </citation>
    <scope>NUCLEOTIDE SEQUENCE [LARGE SCALE GENOMIC DNA]</scope>
    <source>
        <strain evidence="10 11">2CS3</strain>
    </source>
</reference>
<dbReference type="Gene3D" id="3.30.565.10">
    <property type="entry name" value="Histidine kinase-like ATPase, C-terminal domain"/>
    <property type="match status" value="1"/>
</dbReference>
<dbReference type="Gene3D" id="6.10.340.10">
    <property type="match status" value="1"/>
</dbReference>
<dbReference type="GO" id="GO:0000155">
    <property type="term" value="F:phosphorelay sensor kinase activity"/>
    <property type="evidence" value="ECO:0007669"/>
    <property type="project" value="InterPro"/>
</dbReference>
<dbReference type="GO" id="GO:0005886">
    <property type="term" value="C:plasma membrane"/>
    <property type="evidence" value="ECO:0007669"/>
    <property type="project" value="UniProtKB-SubCell"/>
</dbReference>
<evidence type="ECO:0000256" key="6">
    <source>
        <dbReference type="ARBA" id="ARBA00023136"/>
    </source>
</evidence>
<comment type="subcellular location">
    <subcellularLocation>
        <location evidence="1">Cell membrane</location>
        <topology evidence="1">Multi-pass membrane protein</topology>
    </subcellularLocation>
</comment>
<keyword evidence="11" id="KW-1185">Reference proteome</keyword>
<dbReference type="InterPro" id="IPR003660">
    <property type="entry name" value="HAMP_dom"/>
</dbReference>
<sequence length="607" mass="69601">MQNALLDLMLKLNYTATGDRGMRNPFKTFSFQATFFTSFILISAILISLLGITSYYITNQEVVEQTISSRKLLLNEINKQLDIQLQSVENDSLVLASNPKLIQYLQHNEDSFERIGQTSDIMDLLSRLSYVKEGIHSVQLYAKDTSLNHHIAANGVYDYGILESSSWFNEIKDADYCWVGTHPIEVESYPVDERMVVSFARKVLSSSGKEVGILVINLKMSSMQKIASSSATEVSRFIFDTRNRLIAQFNDDPADQVSYEHIKSRIAAIIEESADDHYAVASFAEKNLIIWNKQARTSWITMDIIPWDNITKGSRRIENVILVAAIFCILLAIVMAFLLSRQFVLPIRNLIRAMRLMKTGRLDVQITNDYQNEFGDMNENFNQMIERIDQLIIQVNEQNRRKREAEIQILQEQINPHFLYNTLDMINWQAIESGSREISHMLALLGKMLRIGLSSGASFITVRREMEHLHCYVELQKIRYKQKIQFVISVPESMEKYYIPKLIIQPFVENSLIHGLHAYEEGTITISGREDEQSLYLTVEDNGKGMDVEHVATGREHNGYRNVHERIQLYFGEQYGVQMDSQINQGTRVVLSLPKLLSEPANPAKGE</sequence>
<evidence type="ECO:0000313" key="10">
    <source>
        <dbReference type="EMBL" id="MUG70363.1"/>
    </source>
</evidence>
<feature type="coiled-coil region" evidence="7">
    <location>
        <begin position="381"/>
        <end position="415"/>
    </location>
</feature>
<evidence type="ECO:0000256" key="2">
    <source>
        <dbReference type="ARBA" id="ARBA00022475"/>
    </source>
</evidence>
<feature type="transmembrane region" description="Helical" evidence="8">
    <location>
        <begin position="29"/>
        <end position="52"/>
    </location>
</feature>
<dbReference type="Pfam" id="PF06580">
    <property type="entry name" value="His_kinase"/>
    <property type="match status" value="1"/>
</dbReference>
<dbReference type="EMBL" id="WNZX01000004">
    <property type="protein sequence ID" value="MUG70363.1"/>
    <property type="molecule type" value="Genomic_DNA"/>
</dbReference>
<dbReference type="InterPro" id="IPR010559">
    <property type="entry name" value="Sig_transdc_His_kin_internal"/>
</dbReference>
<evidence type="ECO:0000259" key="9">
    <source>
        <dbReference type="PROSITE" id="PS50885"/>
    </source>
</evidence>
<dbReference type="SUPFAM" id="SSF55874">
    <property type="entry name" value="ATPase domain of HSP90 chaperone/DNA topoisomerase II/histidine kinase"/>
    <property type="match status" value="1"/>
</dbReference>
<evidence type="ECO:0000256" key="4">
    <source>
        <dbReference type="ARBA" id="ARBA00022679"/>
    </source>
</evidence>
<name>A0A7X2Z8N6_9BACL</name>
<keyword evidence="2" id="KW-1003">Cell membrane</keyword>
<dbReference type="Pfam" id="PF00672">
    <property type="entry name" value="HAMP"/>
    <property type="match status" value="1"/>
</dbReference>
<dbReference type="AlphaFoldDB" id="A0A7X2Z8N6"/>
<dbReference type="PROSITE" id="PS50885">
    <property type="entry name" value="HAMP"/>
    <property type="match status" value="1"/>
</dbReference>
<dbReference type="SUPFAM" id="SSF158472">
    <property type="entry name" value="HAMP domain-like"/>
    <property type="match status" value="1"/>
</dbReference>
<evidence type="ECO:0000313" key="11">
    <source>
        <dbReference type="Proteomes" id="UP000450917"/>
    </source>
</evidence>
<keyword evidence="4" id="KW-0808">Transferase</keyword>
<keyword evidence="6 8" id="KW-0472">Membrane</keyword>
<proteinExistence type="predicted"/>
<evidence type="ECO:0000256" key="8">
    <source>
        <dbReference type="SAM" id="Phobius"/>
    </source>
</evidence>
<keyword evidence="7" id="KW-0175">Coiled coil</keyword>
<dbReference type="Pfam" id="PF02518">
    <property type="entry name" value="HATPase_c"/>
    <property type="match status" value="1"/>
</dbReference>
<dbReference type="InterPro" id="IPR036890">
    <property type="entry name" value="HATPase_C_sf"/>
</dbReference>
<keyword evidence="3" id="KW-0597">Phosphoprotein</keyword>
<evidence type="ECO:0000256" key="5">
    <source>
        <dbReference type="ARBA" id="ARBA00022777"/>
    </source>
</evidence>
<feature type="domain" description="HAMP" evidence="9">
    <location>
        <begin position="341"/>
        <end position="393"/>
    </location>
</feature>